<dbReference type="SUPFAM" id="SSF53756">
    <property type="entry name" value="UDP-Glycosyltransferase/glycogen phosphorylase"/>
    <property type="match status" value="1"/>
</dbReference>
<dbReference type="RefSeq" id="WP_119007916.1">
    <property type="nucleotide sequence ID" value="NZ_BJXK01000005.1"/>
</dbReference>
<dbReference type="Gene3D" id="3.40.50.2000">
    <property type="entry name" value="Glycogen Phosphorylase B"/>
    <property type="match status" value="2"/>
</dbReference>
<accession>A0A511QQ26</accession>
<proteinExistence type="predicted"/>
<feature type="domain" description="Glycosyltransferase subfamily 4-like N-terminal" evidence="2">
    <location>
        <begin position="73"/>
        <end position="170"/>
    </location>
</feature>
<evidence type="ECO:0000313" key="3">
    <source>
        <dbReference type="EMBL" id="GEM79428.1"/>
    </source>
</evidence>
<dbReference type="PANTHER" id="PTHR45947">
    <property type="entry name" value="SULFOQUINOVOSYL TRANSFERASE SQD2"/>
    <property type="match status" value="1"/>
</dbReference>
<protein>
    <submittedName>
        <fullName evidence="3">Glycosyl transferase</fullName>
    </submittedName>
</protein>
<feature type="domain" description="Glycosyl transferase family 1" evidence="1">
    <location>
        <begin position="182"/>
        <end position="347"/>
    </location>
</feature>
<dbReference type="InterPro" id="IPR028098">
    <property type="entry name" value="Glyco_trans_4-like_N"/>
</dbReference>
<dbReference type="EMBL" id="BJXK01000005">
    <property type="protein sequence ID" value="GEM79428.1"/>
    <property type="molecule type" value="Genomic_DNA"/>
</dbReference>
<organism evidence="3 4">
    <name type="scientific">Vibrio superstes NBRC 103154</name>
    <dbReference type="NCBI Taxonomy" id="1219062"/>
    <lineage>
        <taxon>Bacteria</taxon>
        <taxon>Pseudomonadati</taxon>
        <taxon>Pseudomonadota</taxon>
        <taxon>Gammaproteobacteria</taxon>
        <taxon>Vibrionales</taxon>
        <taxon>Vibrionaceae</taxon>
        <taxon>Vibrio</taxon>
    </lineage>
</organism>
<reference evidence="3 4" key="1">
    <citation type="submission" date="2019-07" db="EMBL/GenBank/DDBJ databases">
        <title>Whole genome shotgun sequence of Vibrio superstes NBRC 103154.</title>
        <authorList>
            <person name="Hosoyama A."/>
            <person name="Uohara A."/>
            <person name="Ohji S."/>
            <person name="Ichikawa N."/>
        </authorList>
    </citation>
    <scope>NUCLEOTIDE SEQUENCE [LARGE SCALE GENOMIC DNA]</scope>
    <source>
        <strain evidence="3 4">NBRC 103154</strain>
    </source>
</reference>
<dbReference type="PANTHER" id="PTHR45947:SF3">
    <property type="entry name" value="SULFOQUINOVOSYL TRANSFERASE SQD2"/>
    <property type="match status" value="1"/>
</dbReference>
<dbReference type="Pfam" id="PF13439">
    <property type="entry name" value="Glyco_transf_4"/>
    <property type="match status" value="1"/>
</dbReference>
<gene>
    <name evidence="3" type="ORF">VSU01S_16730</name>
</gene>
<dbReference type="GO" id="GO:0016757">
    <property type="term" value="F:glycosyltransferase activity"/>
    <property type="evidence" value="ECO:0007669"/>
    <property type="project" value="InterPro"/>
</dbReference>
<comment type="caution">
    <text evidence="3">The sequence shown here is derived from an EMBL/GenBank/DDBJ whole genome shotgun (WGS) entry which is preliminary data.</text>
</comment>
<dbReference type="InterPro" id="IPR050194">
    <property type="entry name" value="Glycosyltransferase_grp1"/>
</dbReference>
<evidence type="ECO:0000259" key="2">
    <source>
        <dbReference type="Pfam" id="PF13439"/>
    </source>
</evidence>
<evidence type="ECO:0000313" key="4">
    <source>
        <dbReference type="Proteomes" id="UP000321113"/>
    </source>
</evidence>
<evidence type="ECO:0000259" key="1">
    <source>
        <dbReference type="Pfam" id="PF00534"/>
    </source>
</evidence>
<dbReference type="Proteomes" id="UP000321113">
    <property type="component" value="Unassembled WGS sequence"/>
</dbReference>
<name>A0A511QQ26_9VIBR</name>
<dbReference type="InterPro" id="IPR001296">
    <property type="entry name" value="Glyco_trans_1"/>
</dbReference>
<dbReference type="OrthoDB" id="9768937at2"/>
<dbReference type="CDD" id="cd03811">
    <property type="entry name" value="GT4_GT28_WabH-like"/>
    <property type="match status" value="1"/>
</dbReference>
<dbReference type="AlphaFoldDB" id="A0A511QQ26"/>
<keyword evidence="4" id="KW-1185">Reference proteome</keyword>
<dbReference type="Pfam" id="PF00534">
    <property type="entry name" value="Glycos_transf_1"/>
    <property type="match status" value="1"/>
</dbReference>
<sequence length="410" mass="45159">MHPTTNLLIVHYGDDWIRGSEACLLNLLDSLSTNFKPVVWTNNKVLVRELTAKGVTVHSASFELISLQQSAFNVKASLALYKTALAIISEHNINLIHVNSGAPCQWMTLAAKAKRIPMLCQLHSPYNLHDRFTLTLHSAQRLVAVSHAVAKPMLDEGYPKQHLTVVHNGIPNIDLSQPLDVRDRLNIPSSARVLVSVGSLITRKGFDKLIQALARLNSSQDQHHLIIIGEGSERLNLINQIHTLNLNTRVHLVGEQSNVSAWLAGGCDLFVSGARSEAFGLVLVEASLAGLAVVAPNVGGISEVIEHNSTGLLYENGDNEIDSIVGAVKQLIQSPETREVLTNRGKQVAKDRFSLEGNTTQMESIYNQLLEEGVKQSWWAWFSSLLRPLTTFFRTRCLAECKSVRSAHEA</sequence>
<keyword evidence="3" id="KW-0808">Transferase</keyword>